<protein>
    <submittedName>
        <fullName evidence="1">Uncharacterized protein</fullName>
    </submittedName>
</protein>
<name>A0ABV0SXG2_9TELE</name>
<accession>A0ABV0SXG2</accession>
<evidence type="ECO:0000313" key="1">
    <source>
        <dbReference type="EMBL" id="MEQ2225285.1"/>
    </source>
</evidence>
<gene>
    <name evidence="1" type="ORF">ILYODFUR_015940</name>
</gene>
<feature type="non-terminal residue" evidence="1">
    <location>
        <position position="59"/>
    </location>
</feature>
<comment type="caution">
    <text evidence="1">The sequence shown here is derived from an EMBL/GenBank/DDBJ whole genome shotgun (WGS) entry which is preliminary data.</text>
</comment>
<organism evidence="1 2">
    <name type="scientific">Ilyodon furcidens</name>
    <name type="common">goldbreast splitfin</name>
    <dbReference type="NCBI Taxonomy" id="33524"/>
    <lineage>
        <taxon>Eukaryota</taxon>
        <taxon>Metazoa</taxon>
        <taxon>Chordata</taxon>
        <taxon>Craniata</taxon>
        <taxon>Vertebrata</taxon>
        <taxon>Euteleostomi</taxon>
        <taxon>Actinopterygii</taxon>
        <taxon>Neopterygii</taxon>
        <taxon>Teleostei</taxon>
        <taxon>Neoteleostei</taxon>
        <taxon>Acanthomorphata</taxon>
        <taxon>Ovalentaria</taxon>
        <taxon>Atherinomorphae</taxon>
        <taxon>Cyprinodontiformes</taxon>
        <taxon>Goodeidae</taxon>
        <taxon>Ilyodon</taxon>
    </lineage>
</organism>
<keyword evidence="2" id="KW-1185">Reference proteome</keyword>
<dbReference type="Proteomes" id="UP001482620">
    <property type="component" value="Unassembled WGS sequence"/>
</dbReference>
<proteinExistence type="predicted"/>
<reference evidence="1 2" key="1">
    <citation type="submission" date="2021-06" db="EMBL/GenBank/DDBJ databases">
        <authorList>
            <person name="Palmer J.M."/>
        </authorList>
    </citation>
    <scope>NUCLEOTIDE SEQUENCE [LARGE SCALE GENOMIC DNA]</scope>
    <source>
        <strain evidence="2">if_2019</strain>
        <tissue evidence="1">Muscle</tissue>
    </source>
</reference>
<sequence length="59" mass="6628">MGLIEGSPDIIISTRKSLSFGGYVSMEEGDLLQTHLKGRSSFFLTAEFKLQRKNHNGKR</sequence>
<evidence type="ECO:0000313" key="2">
    <source>
        <dbReference type="Proteomes" id="UP001482620"/>
    </source>
</evidence>
<dbReference type="EMBL" id="JAHRIQ010013010">
    <property type="protein sequence ID" value="MEQ2225285.1"/>
    <property type="molecule type" value="Genomic_DNA"/>
</dbReference>